<dbReference type="InterPro" id="IPR015421">
    <property type="entry name" value="PyrdxlP-dep_Trfase_major"/>
</dbReference>
<proteinExistence type="inferred from homology"/>
<keyword evidence="4 5" id="KW-0663">Pyridoxal phosphate</keyword>
<dbReference type="PIRSF" id="PIRSF000521">
    <property type="entry name" value="Transaminase_4ab_Lys_Orn"/>
    <property type="match status" value="1"/>
</dbReference>
<dbReference type="Gene3D" id="3.40.640.10">
    <property type="entry name" value="Type I PLP-dependent aspartate aminotransferase-like (Major domain)"/>
    <property type="match status" value="1"/>
</dbReference>
<keyword evidence="3 6" id="KW-0808">Transferase</keyword>
<evidence type="ECO:0000256" key="1">
    <source>
        <dbReference type="ARBA" id="ARBA00001933"/>
    </source>
</evidence>
<dbReference type="FunFam" id="3.40.640.10:FF:000004">
    <property type="entry name" value="Acetylornithine aminotransferase"/>
    <property type="match status" value="1"/>
</dbReference>
<dbReference type="InterPro" id="IPR050103">
    <property type="entry name" value="Class-III_PLP-dep_AT"/>
</dbReference>
<dbReference type="InterPro" id="IPR005814">
    <property type="entry name" value="Aminotrans_3"/>
</dbReference>
<accession>A0A9D9EN24</accession>
<dbReference type="NCBIfam" id="NF002325">
    <property type="entry name" value="PRK01278.1"/>
    <property type="match status" value="1"/>
</dbReference>
<comment type="similarity">
    <text evidence="5">Belongs to the class-III pyridoxal-phosphate-dependent aminotransferase family.</text>
</comment>
<protein>
    <submittedName>
        <fullName evidence="6">Acetylornithine transaminase</fullName>
        <ecNumber evidence="6">2.6.1.11</ecNumber>
    </submittedName>
</protein>
<comment type="caution">
    <text evidence="6">The sequence shown here is derived from an EMBL/GenBank/DDBJ whole genome shotgun (WGS) entry which is preliminary data.</text>
</comment>
<organism evidence="6 7">
    <name type="scientific">Candidatus Avitreponema avistercoris</name>
    <dbReference type="NCBI Taxonomy" id="2840705"/>
    <lineage>
        <taxon>Bacteria</taxon>
        <taxon>Pseudomonadati</taxon>
        <taxon>Spirochaetota</taxon>
        <taxon>Spirochaetia</taxon>
        <taxon>Spirochaetales</taxon>
        <taxon>Candidatus Avitreponema</taxon>
    </lineage>
</organism>
<dbReference type="EC" id="2.6.1.11" evidence="6"/>
<dbReference type="AlphaFoldDB" id="A0A9D9EN24"/>
<dbReference type="SUPFAM" id="SSF53383">
    <property type="entry name" value="PLP-dependent transferases"/>
    <property type="match status" value="1"/>
</dbReference>
<keyword evidence="2 6" id="KW-0032">Aminotransferase</keyword>
<evidence type="ECO:0000256" key="2">
    <source>
        <dbReference type="ARBA" id="ARBA00022576"/>
    </source>
</evidence>
<dbReference type="InterPro" id="IPR015422">
    <property type="entry name" value="PyrdxlP-dep_Trfase_small"/>
</dbReference>
<dbReference type="PANTHER" id="PTHR11986">
    <property type="entry name" value="AMINOTRANSFERASE CLASS III"/>
    <property type="match status" value="1"/>
</dbReference>
<dbReference type="GO" id="GO:0042802">
    <property type="term" value="F:identical protein binding"/>
    <property type="evidence" value="ECO:0007669"/>
    <property type="project" value="TreeGrafter"/>
</dbReference>
<evidence type="ECO:0000256" key="4">
    <source>
        <dbReference type="ARBA" id="ARBA00022898"/>
    </source>
</evidence>
<dbReference type="Proteomes" id="UP000823616">
    <property type="component" value="Unassembled WGS sequence"/>
</dbReference>
<reference evidence="6" key="1">
    <citation type="submission" date="2020-10" db="EMBL/GenBank/DDBJ databases">
        <authorList>
            <person name="Gilroy R."/>
        </authorList>
    </citation>
    <scope>NUCLEOTIDE SEQUENCE</scope>
    <source>
        <strain evidence="6">B3-4054</strain>
    </source>
</reference>
<gene>
    <name evidence="6" type="ORF">IAA96_00515</name>
</gene>
<dbReference type="InterPro" id="IPR049704">
    <property type="entry name" value="Aminotrans_3_PPA_site"/>
</dbReference>
<evidence type="ECO:0000256" key="3">
    <source>
        <dbReference type="ARBA" id="ARBA00022679"/>
    </source>
</evidence>
<name>A0A9D9EN24_9SPIR</name>
<dbReference type="EMBL" id="JADIMS010000009">
    <property type="protein sequence ID" value="MBO8449576.1"/>
    <property type="molecule type" value="Genomic_DNA"/>
</dbReference>
<evidence type="ECO:0000313" key="7">
    <source>
        <dbReference type="Proteomes" id="UP000823616"/>
    </source>
</evidence>
<dbReference type="CDD" id="cd00610">
    <property type="entry name" value="OAT_like"/>
    <property type="match status" value="1"/>
</dbReference>
<dbReference type="PROSITE" id="PS00600">
    <property type="entry name" value="AA_TRANSFER_CLASS_3"/>
    <property type="match status" value="1"/>
</dbReference>
<dbReference type="GO" id="GO:0003992">
    <property type="term" value="F:N2-acetyl-L-ornithine:2-oxoglutarate 5-aminotransferase activity"/>
    <property type="evidence" value="ECO:0007669"/>
    <property type="project" value="UniProtKB-EC"/>
</dbReference>
<evidence type="ECO:0000313" key="6">
    <source>
        <dbReference type="EMBL" id="MBO8449576.1"/>
    </source>
</evidence>
<reference evidence="6" key="2">
    <citation type="journal article" date="2021" name="PeerJ">
        <title>Extensive microbial diversity within the chicken gut microbiome revealed by metagenomics and culture.</title>
        <authorList>
            <person name="Gilroy R."/>
            <person name="Ravi A."/>
            <person name="Getino M."/>
            <person name="Pursley I."/>
            <person name="Horton D.L."/>
            <person name="Alikhan N.F."/>
            <person name="Baker D."/>
            <person name="Gharbi K."/>
            <person name="Hall N."/>
            <person name="Watson M."/>
            <person name="Adriaenssens E.M."/>
            <person name="Foster-Nyarko E."/>
            <person name="Jarju S."/>
            <person name="Secka A."/>
            <person name="Antonio M."/>
            <person name="Oren A."/>
            <person name="Chaudhuri R.R."/>
            <person name="La Ragione R."/>
            <person name="Hildebrand F."/>
            <person name="Pallen M.J."/>
        </authorList>
    </citation>
    <scope>NUCLEOTIDE SEQUENCE</scope>
    <source>
        <strain evidence="6">B3-4054</strain>
    </source>
</reference>
<comment type="cofactor">
    <cofactor evidence="1">
        <name>pyridoxal 5'-phosphate</name>
        <dbReference type="ChEBI" id="CHEBI:597326"/>
    </cofactor>
</comment>
<dbReference type="Gene3D" id="3.90.1150.10">
    <property type="entry name" value="Aspartate Aminotransferase, domain 1"/>
    <property type="match status" value="1"/>
</dbReference>
<dbReference type="Pfam" id="PF00202">
    <property type="entry name" value="Aminotran_3"/>
    <property type="match status" value="1"/>
</dbReference>
<dbReference type="InterPro" id="IPR015424">
    <property type="entry name" value="PyrdxlP-dep_Trfase"/>
</dbReference>
<evidence type="ECO:0000256" key="5">
    <source>
        <dbReference type="RuleBase" id="RU003560"/>
    </source>
</evidence>
<dbReference type="GO" id="GO:0030170">
    <property type="term" value="F:pyridoxal phosphate binding"/>
    <property type="evidence" value="ECO:0007669"/>
    <property type="project" value="InterPro"/>
</dbReference>
<dbReference type="PANTHER" id="PTHR11986:SF79">
    <property type="entry name" value="ACETYLORNITHINE AMINOTRANSFERASE, MITOCHONDRIAL"/>
    <property type="match status" value="1"/>
</dbReference>
<sequence>MKRKGRVVNNYSSFDVVFKSGKGALLTDAGGKTYIDFVAGIAVNALGHGYAPLVKAIRRQAQKAIHVCNYYHSDTGVEYADRLLRASGMEGVFFGNSGAEANEAALKLARKYGWLSTHRDSAPPSVLARNTVVTLEKSFHGRTLATLTATGQPVFHPDYFAPYPAGFRTIRPGNYDDLKTLDETVCAVMVEGVQGEGGVHPLDPDWAHACQKAAHECGALFMMDEVQTGMGRTGSLFAFQALGLTPDVVTLAKGIAGGVPMGACLFRGRAADVFSPGDHQSTFGGNPLACAAALAVLDTLEKPGFLARVAETGDRMRREIRSWNLPCIKDVRGMGLMTGVDLDGSGGNAAAVQQSCLLAAPKGLCICTAGEFTLRLVPPLNISDRQIDEGLAVLRRVLAG</sequence>